<dbReference type="EMBL" id="BAABKQ010000001">
    <property type="protein sequence ID" value="GAA4806187.1"/>
    <property type="molecule type" value="Genomic_DNA"/>
</dbReference>
<comment type="caution">
    <text evidence="5">The sequence shown here is derived from an EMBL/GenBank/DDBJ whole genome shotgun (WGS) entry which is preliminary data.</text>
</comment>
<keyword evidence="2" id="KW-0328">Glycosyltransferase</keyword>
<dbReference type="Pfam" id="PF00535">
    <property type="entry name" value="Glycos_transf_2"/>
    <property type="match status" value="1"/>
</dbReference>
<dbReference type="Gene3D" id="3.90.550.10">
    <property type="entry name" value="Spore Coat Polysaccharide Biosynthesis Protein SpsA, Chain A"/>
    <property type="match status" value="1"/>
</dbReference>
<keyword evidence="3" id="KW-0808">Transferase</keyword>
<dbReference type="CDD" id="cd00761">
    <property type="entry name" value="Glyco_tranf_GTA_type"/>
    <property type="match status" value="1"/>
</dbReference>
<evidence type="ECO:0000256" key="3">
    <source>
        <dbReference type="ARBA" id="ARBA00022679"/>
    </source>
</evidence>
<dbReference type="SUPFAM" id="SSF53448">
    <property type="entry name" value="Nucleotide-diphospho-sugar transferases"/>
    <property type="match status" value="1"/>
</dbReference>
<reference evidence="6" key="1">
    <citation type="journal article" date="2019" name="Int. J. Syst. Evol. Microbiol.">
        <title>The Global Catalogue of Microorganisms (GCM) 10K type strain sequencing project: providing services to taxonomists for standard genome sequencing and annotation.</title>
        <authorList>
            <consortium name="The Broad Institute Genomics Platform"/>
            <consortium name="The Broad Institute Genome Sequencing Center for Infectious Disease"/>
            <person name="Wu L."/>
            <person name="Ma J."/>
        </authorList>
    </citation>
    <scope>NUCLEOTIDE SEQUENCE [LARGE SCALE GENOMIC DNA]</scope>
    <source>
        <strain evidence="6">JCM 18542</strain>
    </source>
</reference>
<dbReference type="InterPro" id="IPR029044">
    <property type="entry name" value="Nucleotide-diphossugar_trans"/>
</dbReference>
<feature type="domain" description="Glycosyltransferase 2-like" evidence="4">
    <location>
        <begin position="10"/>
        <end position="121"/>
    </location>
</feature>
<protein>
    <recommendedName>
        <fullName evidence="4">Glycosyltransferase 2-like domain-containing protein</fullName>
    </recommendedName>
</protein>
<comment type="similarity">
    <text evidence="1">Belongs to the glycosyltransferase 2 family.</text>
</comment>
<evidence type="ECO:0000313" key="5">
    <source>
        <dbReference type="EMBL" id="GAA4806187.1"/>
    </source>
</evidence>
<dbReference type="InterPro" id="IPR050834">
    <property type="entry name" value="Glycosyltransf_2"/>
</dbReference>
<gene>
    <name evidence="5" type="ORF">GCM10023353_06610</name>
</gene>
<organism evidence="5 6">
    <name type="scientific">Tomitella cavernea</name>
    <dbReference type="NCBI Taxonomy" id="1387982"/>
    <lineage>
        <taxon>Bacteria</taxon>
        <taxon>Bacillati</taxon>
        <taxon>Actinomycetota</taxon>
        <taxon>Actinomycetes</taxon>
        <taxon>Mycobacteriales</taxon>
        <taxon>Tomitella</taxon>
    </lineage>
</organism>
<dbReference type="PANTHER" id="PTHR43685">
    <property type="entry name" value="GLYCOSYLTRANSFERASE"/>
    <property type="match status" value="1"/>
</dbReference>
<evidence type="ECO:0000256" key="1">
    <source>
        <dbReference type="ARBA" id="ARBA00006739"/>
    </source>
</evidence>
<dbReference type="PANTHER" id="PTHR43685:SF5">
    <property type="entry name" value="GLYCOSYLTRANSFERASE EPSE-RELATED"/>
    <property type="match status" value="1"/>
</dbReference>
<keyword evidence="6" id="KW-1185">Reference proteome</keyword>
<dbReference type="InterPro" id="IPR001173">
    <property type="entry name" value="Glyco_trans_2-like"/>
</dbReference>
<evidence type="ECO:0000259" key="4">
    <source>
        <dbReference type="Pfam" id="PF00535"/>
    </source>
</evidence>
<dbReference type="RefSeq" id="WP_307810716.1">
    <property type="nucleotide sequence ID" value="NZ_BAABKQ010000001.1"/>
</dbReference>
<name>A0ABP9CCF3_9ACTN</name>
<dbReference type="Proteomes" id="UP001500839">
    <property type="component" value="Unassembled WGS sequence"/>
</dbReference>
<evidence type="ECO:0000256" key="2">
    <source>
        <dbReference type="ARBA" id="ARBA00022676"/>
    </source>
</evidence>
<proteinExistence type="inferred from homology"/>
<accession>A0ABP9CCF3</accession>
<evidence type="ECO:0000313" key="6">
    <source>
        <dbReference type="Proteomes" id="UP001500839"/>
    </source>
</evidence>
<sequence>MHPESLQIDVLLPYYGDVDYMKAAASSVLNQSHSAWRLIVLDDGYPSDEPARWFGEISARDDRVVYERNAENLGANGNYRKALAMATAPVVVVMGADDIMLPNYLAHAAEAFTAHPDADVFECGVQVVDEHDRAIRPLGDAIKGRVAPRPESRTVYEGEELAVGLMRGNWTYFPSLAWKSETVQRIGFREGLDVVQDLALLCDVVADGGRMVFDPRLGFLYRRHSASDSSVRALDGRRFDEERRFYVEQAGRFEALGWRRAAREARGHLTSRLHALALVPKAVRTKEARGGLGPLLRHVVR</sequence>